<feature type="region of interest" description="Disordered" evidence="4">
    <location>
        <begin position="606"/>
        <end position="628"/>
    </location>
</feature>
<dbReference type="Proteomes" id="UP000799428">
    <property type="component" value="Unassembled WGS sequence"/>
</dbReference>
<dbReference type="OrthoDB" id="2110130at2759"/>
<dbReference type="SUPFAM" id="SSF52540">
    <property type="entry name" value="P-loop containing nucleoside triphosphate hydrolases"/>
    <property type="match status" value="2"/>
</dbReference>
<gene>
    <name evidence="7" type="ORF">K504DRAFT_498765</name>
</gene>
<keyword evidence="3" id="KW-0067">ATP-binding</keyword>
<dbReference type="AlphaFoldDB" id="A0A6G1KNJ7"/>
<dbReference type="PANTHER" id="PTHR19211:SF135">
    <property type="entry name" value="ATPASE, PUTATIVE (AFU_ORTHOLOGUE AFUA_1G16440)-RELATED"/>
    <property type="match status" value="1"/>
</dbReference>
<dbReference type="PANTHER" id="PTHR19211">
    <property type="entry name" value="ATP-BINDING TRANSPORT PROTEIN-RELATED"/>
    <property type="match status" value="1"/>
</dbReference>
<keyword evidence="7" id="KW-0378">Hydrolase</keyword>
<proteinExistence type="predicted"/>
<dbReference type="GO" id="GO:0005524">
    <property type="term" value="F:ATP binding"/>
    <property type="evidence" value="ECO:0007669"/>
    <property type="project" value="UniProtKB-KW"/>
</dbReference>
<dbReference type="InterPro" id="IPR027417">
    <property type="entry name" value="P-loop_NTPase"/>
</dbReference>
<keyword evidence="5" id="KW-1133">Transmembrane helix</keyword>
<evidence type="ECO:0000256" key="1">
    <source>
        <dbReference type="ARBA" id="ARBA00022737"/>
    </source>
</evidence>
<dbReference type="CDD" id="cd00267">
    <property type="entry name" value="ABC_ATPase"/>
    <property type="match status" value="1"/>
</dbReference>
<name>A0A6G1KNJ7_9PLEO</name>
<dbReference type="Gene3D" id="3.40.50.300">
    <property type="entry name" value="P-loop containing nucleotide triphosphate hydrolases"/>
    <property type="match status" value="2"/>
</dbReference>
<keyword evidence="8" id="KW-1185">Reference proteome</keyword>
<evidence type="ECO:0000256" key="2">
    <source>
        <dbReference type="ARBA" id="ARBA00022741"/>
    </source>
</evidence>
<feature type="compositionally biased region" description="Acidic residues" evidence="4">
    <location>
        <begin position="616"/>
        <end position="626"/>
    </location>
</feature>
<dbReference type="InterPro" id="IPR003593">
    <property type="entry name" value="AAA+_ATPase"/>
</dbReference>
<accession>A0A6G1KNJ7</accession>
<dbReference type="EMBL" id="MU005765">
    <property type="protein sequence ID" value="KAF2713971.1"/>
    <property type="molecule type" value="Genomic_DNA"/>
</dbReference>
<feature type="transmembrane region" description="Helical" evidence="5">
    <location>
        <begin position="666"/>
        <end position="688"/>
    </location>
</feature>
<reference evidence="7" key="1">
    <citation type="journal article" date="2020" name="Stud. Mycol.">
        <title>101 Dothideomycetes genomes: a test case for predicting lifestyles and emergence of pathogens.</title>
        <authorList>
            <person name="Haridas S."/>
            <person name="Albert R."/>
            <person name="Binder M."/>
            <person name="Bloem J."/>
            <person name="Labutti K."/>
            <person name="Salamov A."/>
            <person name="Andreopoulos B."/>
            <person name="Baker S."/>
            <person name="Barry K."/>
            <person name="Bills G."/>
            <person name="Bluhm B."/>
            <person name="Cannon C."/>
            <person name="Castanera R."/>
            <person name="Culley D."/>
            <person name="Daum C."/>
            <person name="Ezra D."/>
            <person name="Gonzalez J."/>
            <person name="Henrissat B."/>
            <person name="Kuo A."/>
            <person name="Liang C."/>
            <person name="Lipzen A."/>
            <person name="Lutzoni F."/>
            <person name="Magnuson J."/>
            <person name="Mondo S."/>
            <person name="Nolan M."/>
            <person name="Ohm R."/>
            <person name="Pangilinan J."/>
            <person name="Park H.-J."/>
            <person name="Ramirez L."/>
            <person name="Alfaro M."/>
            <person name="Sun H."/>
            <person name="Tritt A."/>
            <person name="Yoshinaga Y."/>
            <person name="Zwiers L.-H."/>
            <person name="Turgeon B."/>
            <person name="Goodwin S."/>
            <person name="Spatafora J."/>
            <person name="Crous P."/>
            <person name="Grigoriev I."/>
        </authorList>
    </citation>
    <scope>NUCLEOTIDE SEQUENCE</scope>
    <source>
        <strain evidence="7">CBS 279.74</strain>
    </source>
</reference>
<sequence>MVKKNSGAALKVEEHPGGGYIVVTAQQSRYALDAIDAPASKEPSKILIKDLTISVSTRQLLTHTTLHLVESRHYVLVGRNGTGKSTPLKAIGAGLIPGIPSSTRILLLGQTHDVEDEFEGLSIEDETVLQHVVQSDRMRRRYIREANTLTDAFEHLSDPIAPARAGRRIKNEILAVQLKEAHRTAERRSGARGKLARKELIKFEERCKESKAKLEQNEREIDPETMSNETRDAADMLADVLQASLEMMDASAAEAKARTVLLALGFEDEKIDRPFLELSGGWRTRCELASSLCQYAHVLLLDEPTNFLDLLSIIWLQDYIRNLKHTAVLITTHDRAFGDAVAEELIDKQKKHMEKSVENNIRGAREQGDDKKLKQAAPRKKKLDQRMGVQVGRNGGKFKLNPPRPLSALFGITGKGVVSLSGPKECPLTLKDIDLTIHPATRMGIVGLNGFGKTTLVSLIMGSGDDVVGGLSPTMGIVTRHSRAKFGHFSQQSVEELNAIAIQKPKLTAMSHVMEVCGGAMLEKDARQLLGAVRALAKLLWPPPQLLILDEVTTHLDAETILGLVMALGDYVRWGAAGRDSRRILYEVGWVELLRATTVVEGESPYKLAPGVQGDDPAEETSDDEVTGPAAGTVHVLTLAGPIEETGRWHERLRVTSWIPGLRTPYMLAVSVSVPAAVVVVVSVSVTVS</sequence>
<organism evidence="7 8">
    <name type="scientific">Pleomassaria siparia CBS 279.74</name>
    <dbReference type="NCBI Taxonomy" id="1314801"/>
    <lineage>
        <taxon>Eukaryota</taxon>
        <taxon>Fungi</taxon>
        <taxon>Dikarya</taxon>
        <taxon>Ascomycota</taxon>
        <taxon>Pezizomycotina</taxon>
        <taxon>Dothideomycetes</taxon>
        <taxon>Pleosporomycetidae</taxon>
        <taxon>Pleosporales</taxon>
        <taxon>Pleomassariaceae</taxon>
        <taxon>Pleomassaria</taxon>
    </lineage>
</organism>
<dbReference type="SMART" id="SM00382">
    <property type="entry name" value="AAA"/>
    <property type="match status" value="2"/>
</dbReference>
<evidence type="ECO:0000259" key="6">
    <source>
        <dbReference type="PROSITE" id="PS50893"/>
    </source>
</evidence>
<evidence type="ECO:0000256" key="5">
    <source>
        <dbReference type="SAM" id="Phobius"/>
    </source>
</evidence>
<keyword evidence="5" id="KW-0812">Transmembrane</keyword>
<dbReference type="PROSITE" id="PS50893">
    <property type="entry name" value="ABC_TRANSPORTER_2"/>
    <property type="match status" value="1"/>
</dbReference>
<feature type="domain" description="ABC transporter" evidence="6">
    <location>
        <begin position="46"/>
        <end position="375"/>
    </location>
</feature>
<dbReference type="InterPro" id="IPR003439">
    <property type="entry name" value="ABC_transporter-like_ATP-bd"/>
</dbReference>
<dbReference type="InterPro" id="IPR050611">
    <property type="entry name" value="ABCF"/>
</dbReference>
<protein>
    <submittedName>
        <fullName evidence="7">P-loop containing nucleoside triphosphate hydrolase protein</fullName>
    </submittedName>
</protein>
<keyword evidence="2" id="KW-0547">Nucleotide-binding</keyword>
<dbReference type="GO" id="GO:0016887">
    <property type="term" value="F:ATP hydrolysis activity"/>
    <property type="evidence" value="ECO:0007669"/>
    <property type="project" value="InterPro"/>
</dbReference>
<keyword evidence="1" id="KW-0677">Repeat</keyword>
<dbReference type="Pfam" id="PF00005">
    <property type="entry name" value="ABC_tran"/>
    <property type="match status" value="2"/>
</dbReference>
<evidence type="ECO:0000313" key="7">
    <source>
        <dbReference type="EMBL" id="KAF2713971.1"/>
    </source>
</evidence>
<feature type="region of interest" description="Disordered" evidence="4">
    <location>
        <begin position="365"/>
        <end position="385"/>
    </location>
</feature>
<evidence type="ECO:0000313" key="8">
    <source>
        <dbReference type="Proteomes" id="UP000799428"/>
    </source>
</evidence>
<evidence type="ECO:0000256" key="3">
    <source>
        <dbReference type="ARBA" id="ARBA00022840"/>
    </source>
</evidence>
<keyword evidence="5" id="KW-0472">Membrane</keyword>
<evidence type="ECO:0000256" key="4">
    <source>
        <dbReference type="SAM" id="MobiDB-lite"/>
    </source>
</evidence>